<name>A0A926DMH6_9FIRM</name>
<dbReference type="PANTHER" id="PTHR36453">
    <property type="entry name" value="SECRETED PROTEIN-RELATED"/>
    <property type="match status" value="1"/>
</dbReference>
<proteinExistence type="predicted"/>
<dbReference type="InterPro" id="IPR012334">
    <property type="entry name" value="Pectin_lyas_fold"/>
</dbReference>
<feature type="domain" description="GH141-like insertion" evidence="4">
    <location>
        <begin position="660"/>
        <end position="803"/>
    </location>
</feature>
<dbReference type="Pfam" id="PF21231">
    <property type="entry name" value="GH141_M"/>
    <property type="match status" value="1"/>
</dbReference>
<dbReference type="InterPro" id="IPR008979">
    <property type="entry name" value="Galactose-bd-like_sf"/>
</dbReference>
<dbReference type="SUPFAM" id="SSF49373">
    <property type="entry name" value="Invasin/intimin cell-adhesion fragments"/>
    <property type="match status" value="1"/>
</dbReference>
<dbReference type="Proteomes" id="UP000611762">
    <property type="component" value="Unassembled WGS sequence"/>
</dbReference>
<reference evidence="5" key="1">
    <citation type="submission" date="2020-08" db="EMBL/GenBank/DDBJ databases">
        <title>Genome public.</title>
        <authorList>
            <person name="Liu C."/>
            <person name="Sun Q."/>
        </authorList>
    </citation>
    <scope>NUCLEOTIDE SEQUENCE</scope>
    <source>
        <strain evidence="5">H8</strain>
    </source>
</reference>
<feature type="chain" id="PRO_5038984705" evidence="2">
    <location>
        <begin position="21"/>
        <end position="1249"/>
    </location>
</feature>
<dbReference type="Gene3D" id="2.160.20.10">
    <property type="entry name" value="Single-stranded right-handed beta-helix, Pectin lyase-like"/>
    <property type="match status" value="1"/>
</dbReference>
<dbReference type="InterPro" id="IPR048482">
    <property type="entry name" value="GH141_ins"/>
</dbReference>
<dbReference type="InterPro" id="IPR003305">
    <property type="entry name" value="CenC_carb-bd"/>
</dbReference>
<dbReference type="SUPFAM" id="SSF49785">
    <property type="entry name" value="Galactose-binding domain-like"/>
    <property type="match status" value="1"/>
</dbReference>
<evidence type="ECO:0000256" key="2">
    <source>
        <dbReference type="SAM" id="SignalP"/>
    </source>
</evidence>
<dbReference type="SUPFAM" id="SSF51126">
    <property type="entry name" value="Pectin lyase-like"/>
    <property type="match status" value="1"/>
</dbReference>
<protein>
    <submittedName>
        <fullName evidence="5">Carbohydrate binding domain-containing protein</fullName>
    </submittedName>
</protein>
<dbReference type="Gene3D" id="2.60.120.260">
    <property type="entry name" value="Galactose-binding domain-like"/>
    <property type="match status" value="2"/>
</dbReference>
<dbReference type="Pfam" id="PF02018">
    <property type="entry name" value="CBM_4_9"/>
    <property type="match status" value="1"/>
</dbReference>
<organism evidence="5 6">
    <name type="scientific">Congzhengia minquanensis</name>
    <dbReference type="NCBI Taxonomy" id="2763657"/>
    <lineage>
        <taxon>Bacteria</taxon>
        <taxon>Bacillati</taxon>
        <taxon>Bacillota</taxon>
        <taxon>Clostridia</taxon>
        <taxon>Eubacteriales</taxon>
        <taxon>Oscillospiraceae</taxon>
        <taxon>Congzhengia</taxon>
    </lineage>
</organism>
<dbReference type="GO" id="GO:0016798">
    <property type="term" value="F:hydrolase activity, acting on glycosyl bonds"/>
    <property type="evidence" value="ECO:0007669"/>
    <property type="project" value="InterPro"/>
</dbReference>
<evidence type="ECO:0000256" key="1">
    <source>
        <dbReference type="ARBA" id="ARBA00022801"/>
    </source>
</evidence>
<evidence type="ECO:0000313" key="6">
    <source>
        <dbReference type="Proteomes" id="UP000611762"/>
    </source>
</evidence>
<dbReference type="RefSeq" id="WP_249311620.1">
    <property type="nucleotide sequence ID" value="NZ_JACRSU010000002.1"/>
</dbReference>
<dbReference type="AlphaFoldDB" id="A0A926DMH6"/>
<dbReference type="PANTHER" id="PTHR36453:SF1">
    <property type="entry name" value="RIGHT HANDED BETA HELIX DOMAIN-CONTAINING PROTEIN"/>
    <property type="match status" value="1"/>
</dbReference>
<sequence>MKKVFSIVLSFLLASTGPLAGSFAVSAAGNPFDEQRPYPQAVTEDFETKTLPESVAVNGARLSVDQTNRGISSGSLLVTPSSGSHSVYVLFGAKSGIQYQMSLLTKDINLSNVRVKIWSKMESGTYSSQEVIMNTKAAPDGWKKITGSFSGESGSVGIGYLEFFSVSTSVYFLDEILITPEFDSTVVKEGNLVQYSSFDTQEEINNLSYNKRAVTISVGEGAAGTKGSLHVVANGRTWANVSQDADLRVGRKYKVSFWAKANDETTEGLVIQLAIDRSRRTDPAAPLYAQPSDSQHPTIQSTWTKHEFIYQCTAATTDVGLPTIYFRVGNKATDVLDYCVDELVIEEVPNSYEVDVNTQFYGDSFENSAVILSVNGYLNSVGAWYRILAPYGNGFVIVKSGFLNNGETVKYYSPESVEGTYKAEYVAVDAWGLAGSAKEVYLSNSQFDEKEIIRANYDTSIWVDEMETLDATVTYQGGEASRNVLASIALYDDDGKLLSINNTQETVQAQRTSEIKLSIANDLLAEKSKVFLWDAQSFAPVRAAKEFTKTIYDEIIYVDPENGINSSKAPGTFHEPFKTMAHGRTKARSLMNDAIQSDSALNLCIVMMPGVYAGFDFTKVNTPCADNVSITYTSFKPGEAVVSEGKQVTEFTLYNSEKNIYQANIRNLGTVALNSRQIYVNGVRAVRARSEGKLENCVNLGKGGVGVTTTDTSLLDYKKINELELVFYENWTNPRFVVESASFDEETQLVTLKLNESLWNIRMNGGNTVPTVPEYYENAFELLDEGGEFYIDKTFGKLYYIPRDYEDMSTAEVVIPCDESLMSITGTAEEPMKNITFDGISFEHTTWTAPNASGFADGQNNGGSTATTSGFIPGAIELTNVHNVNFYNCKISKIGQTAVKMLEAVQNCDFVGNEIYDTSGGAIFVGDATWQHARAPKEEKYYQINNNVTDNYIHDISVEFRAGAAITAAFPKHMNICNNEVYSTAYSSVHTGWGWGSKAESGTVNLNINNNYLHKILNTIMFDGGAIYTLGHTGGSLDNLNEMCGNYCYDIGNMFGVLYPDEGSSYWLLDNNVVDQTQHPVWKGKGSSNVAARWTHIHINTINNIVYGDNNYSTTAEKLNNGTDIQYQDPHVYPNADWPEEAQKIIAQSGVREPYRDNFDFGLQEVYFPAEFKMEVGDTISLSYIPTTSKMVRYDISNVAKAFKSDNPDIVSVNANGELTAHSSGTTKIKVAFMDNEVERTFEGTVVVP</sequence>
<feature type="domain" description="CBM-cenC" evidence="3">
    <location>
        <begin position="191"/>
        <end position="317"/>
    </location>
</feature>
<keyword evidence="2" id="KW-0732">Signal</keyword>
<comment type="caution">
    <text evidence="5">The sequence shown here is derived from an EMBL/GenBank/DDBJ whole genome shotgun (WGS) entry which is preliminary data.</text>
</comment>
<dbReference type="EMBL" id="JACRSU010000002">
    <property type="protein sequence ID" value="MBC8540427.1"/>
    <property type="molecule type" value="Genomic_DNA"/>
</dbReference>
<evidence type="ECO:0000313" key="5">
    <source>
        <dbReference type="EMBL" id="MBC8540427.1"/>
    </source>
</evidence>
<feature type="signal peptide" evidence="2">
    <location>
        <begin position="1"/>
        <end position="20"/>
    </location>
</feature>
<gene>
    <name evidence="5" type="ORF">H8698_05500</name>
</gene>
<dbReference type="InterPro" id="IPR011050">
    <property type="entry name" value="Pectin_lyase_fold/virulence"/>
</dbReference>
<evidence type="ECO:0000259" key="3">
    <source>
        <dbReference type="Pfam" id="PF02018"/>
    </source>
</evidence>
<evidence type="ECO:0000259" key="4">
    <source>
        <dbReference type="Pfam" id="PF21231"/>
    </source>
</evidence>
<dbReference type="InterPro" id="IPR008964">
    <property type="entry name" value="Invasin/intimin_cell_adhesion"/>
</dbReference>
<keyword evidence="6" id="KW-1185">Reference proteome</keyword>
<keyword evidence="1" id="KW-0378">Hydrolase</keyword>
<accession>A0A926DMH6</accession>